<proteinExistence type="predicted"/>
<comment type="caution">
    <text evidence="1">The sequence shown here is derived from an EMBL/GenBank/DDBJ whole genome shotgun (WGS) entry which is preliminary data.</text>
</comment>
<sequence length="113" mass="12774">MLRISKVAGQEKLQYWRYSTTIGVTFAAISPDKIDRMVLDGVMEGFYTSDWILNLDDTDKALQYFFHGCAAAGPDVCAFYASSVEEISNNLNSLYESSHRAGLSSIHFILWHR</sequence>
<reference evidence="1" key="1">
    <citation type="submission" date="2023-06" db="EMBL/GenBank/DDBJ databases">
        <authorList>
            <consortium name="Lawrence Berkeley National Laboratory"/>
            <person name="Ahrendt S."/>
            <person name="Sahu N."/>
            <person name="Indic B."/>
            <person name="Wong-Bajracharya J."/>
            <person name="Merenyi Z."/>
            <person name="Ke H.-M."/>
            <person name="Monk M."/>
            <person name="Kocsube S."/>
            <person name="Drula E."/>
            <person name="Lipzen A."/>
            <person name="Balint B."/>
            <person name="Henrissat B."/>
            <person name="Andreopoulos B."/>
            <person name="Martin F.M."/>
            <person name="Harder C.B."/>
            <person name="Rigling D."/>
            <person name="Ford K.L."/>
            <person name="Foster G.D."/>
            <person name="Pangilinan J."/>
            <person name="Papanicolaou A."/>
            <person name="Barry K."/>
            <person name="LaButti K."/>
            <person name="Viragh M."/>
            <person name="Koriabine M."/>
            <person name="Yan M."/>
            <person name="Riley R."/>
            <person name="Champramary S."/>
            <person name="Plett K.L."/>
            <person name="Tsai I.J."/>
            <person name="Slot J."/>
            <person name="Sipos G."/>
            <person name="Plett J."/>
            <person name="Nagy L.G."/>
            <person name="Grigoriev I.V."/>
        </authorList>
    </citation>
    <scope>NUCLEOTIDE SEQUENCE</scope>
    <source>
        <strain evidence="1">HWK02</strain>
    </source>
</reference>
<gene>
    <name evidence="1" type="ORF">EDD18DRAFT_1366857</name>
</gene>
<organism evidence="1 2">
    <name type="scientific">Armillaria luteobubalina</name>
    <dbReference type="NCBI Taxonomy" id="153913"/>
    <lineage>
        <taxon>Eukaryota</taxon>
        <taxon>Fungi</taxon>
        <taxon>Dikarya</taxon>
        <taxon>Basidiomycota</taxon>
        <taxon>Agaricomycotina</taxon>
        <taxon>Agaricomycetes</taxon>
        <taxon>Agaricomycetidae</taxon>
        <taxon>Agaricales</taxon>
        <taxon>Marasmiineae</taxon>
        <taxon>Physalacriaceae</taxon>
        <taxon>Armillaria</taxon>
    </lineage>
</organism>
<evidence type="ECO:0000313" key="2">
    <source>
        <dbReference type="Proteomes" id="UP001175228"/>
    </source>
</evidence>
<dbReference type="AlphaFoldDB" id="A0AA39P273"/>
<evidence type="ECO:0000313" key="1">
    <source>
        <dbReference type="EMBL" id="KAK0475940.1"/>
    </source>
</evidence>
<protein>
    <submittedName>
        <fullName evidence="1">Uncharacterized protein</fullName>
    </submittedName>
</protein>
<keyword evidence="2" id="KW-1185">Reference proteome</keyword>
<name>A0AA39P273_9AGAR</name>
<dbReference type="Proteomes" id="UP001175228">
    <property type="component" value="Unassembled WGS sequence"/>
</dbReference>
<dbReference type="EMBL" id="JAUEPU010000144">
    <property type="protein sequence ID" value="KAK0475940.1"/>
    <property type="molecule type" value="Genomic_DNA"/>
</dbReference>
<accession>A0AA39P273</accession>